<evidence type="ECO:0000313" key="3">
    <source>
        <dbReference type="Proteomes" id="UP000656732"/>
    </source>
</evidence>
<feature type="compositionally biased region" description="Low complexity" evidence="1">
    <location>
        <begin position="346"/>
        <end position="360"/>
    </location>
</feature>
<feature type="compositionally biased region" description="Low complexity" evidence="1">
    <location>
        <begin position="160"/>
        <end position="192"/>
    </location>
</feature>
<feature type="region of interest" description="Disordered" evidence="1">
    <location>
        <begin position="409"/>
        <end position="453"/>
    </location>
</feature>
<feature type="compositionally biased region" description="Pro residues" evidence="1">
    <location>
        <begin position="139"/>
        <end position="159"/>
    </location>
</feature>
<evidence type="ECO:0000313" key="2">
    <source>
        <dbReference type="EMBL" id="GGR01238.1"/>
    </source>
</evidence>
<reference evidence="2" key="1">
    <citation type="journal article" date="2014" name="Int. J. Syst. Evol. Microbiol.">
        <title>Complete genome sequence of Corynebacterium casei LMG S-19264T (=DSM 44701T), isolated from a smear-ripened cheese.</title>
        <authorList>
            <consortium name="US DOE Joint Genome Institute (JGI-PGF)"/>
            <person name="Walter F."/>
            <person name="Albersmeier A."/>
            <person name="Kalinowski J."/>
            <person name="Ruckert C."/>
        </authorList>
    </citation>
    <scope>NUCLEOTIDE SEQUENCE</scope>
    <source>
        <strain evidence="2">JCM 4403</strain>
    </source>
</reference>
<dbReference type="AlphaFoldDB" id="A0A918F279"/>
<reference evidence="2" key="2">
    <citation type="submission" date="2020-09" db="EMBL/GenBank/DDBJ databases">
        <authorList>
            <person name="Sun Q."/>
            <person name="Ohkuma M."/>
        </authorList>
    </citation>
    <scope>NUCLEOTIDE SEQUENCE</scope>
    <source>
        <strain evidence="2">JCM 4403</strain>
    </source>
</reference>
<keyword evidence="3" id="KW-1185">Reference proteome</keyword>
<evidence type="ECO:0000256" key="1">
    <source>
        <dbReference type="SAM" id="MobiDB-lite"/>
    </source>
</evidence>
<proteinExistence type="predicted"/>
<feature type="compositionally biased region" description="Basic and acidic residues" evidence="1">
    <location>
        <begin position="411"/>
        <end position="438"/>
    </location>
</feature>
<gene>
    <name evidence="2" type="ORF">GCM10010280_56600</name>
</gene>
<dbReference type="EMBL" id="BMTU01000014">
    <property type="protein sequence ID" value="GGR01238.1"/>
    <property type="molecule type" value="Genomic_DNA"/>
</dbReference>
<organism evidence="2 3">
    <name type="scientific">Streptomyces pilosus</name>
    <dbReference type="NCBI Taxonomy" id="28893"/>
    <lineage>
        <taxon>Bacteria</taxon>
        <taxon>Bacillati</taxon>
        <taxon>Actinomycetota</taxon>
        <taxon>Actinomycetes</taxon>
        <taxon>Kitasatosporales</taxon>
        <taxon>Streptomycetaceae</taxon>
        <taxon>Streptomyces</taxon>
    </lineage>
</organism>
<name>A0A918F279_9ACTN</name>
<protein>
    <submittedName>
        <fullName evidence="2">Uncharacterized protein</fullName>
    </submittedName>
</protein>
<feature type="region of interest" description="Disordered" evidence="1">
    <location>
        <begin position="346"/>
        <end position="374"/>
    </location>
</feature>
<sequence length="574" mass="61195">MRLAAGWGKPWCALGTIFLQRLRVHRPVDWVAACMTAHQPGGSWDLDVQPHRRREREPFWTFSRLPTLGGSRSVGDREQHDAKCVWNIMARIPRRHVSRVATAAVLSAALAVPVSMAVATAGSQGVSGVRDAAAAQTTDPPPSPSPSDPAEPPPSPSDSPSPTGSEEPSEPPTSVSPTPSDTPDDTQPTDTGGTDRESVGPPPEQKTEVDSAAESLAGLKEQVPEELTATVETLITLVTTAAGPETRPQDRQGIVESAEHLAAALTVINDPQTSPELREELTSVVKQVTSALKTVSGPKISPEARSMLILVVRRTSATLPLACDHRTRQELREPLLGTVADMSFAAESSENEGGSSDASETLAGGGGTPTVSKALFAGSTSNALIQDARTPPEQRDQLVKSTRQFSALLRKASDPRASQEERSEATKKLDEETARMKDEQEEAASAQERPAESLGKAAAVCTSAIFETTPEAALARGLKKLLPAEWEAEGVKDFWKADEKSDEELDVLAQLRNNEHTHGPFDVVPLITELAEVVPGDRLFGTLAGSALSCEQAAAYLEEDHDVTVGTWLSRTAE</sequence>
<accession>A0A918F279</accession>
<feature type="region of interest" description="Disordered" evidence="1">
    <location>
        <begin position="128"/>
        <end position="212"/>
    </location>
</feature>
<dbReference type="Proteomes" id="UP000656732">
    <property type="component" value="Unassembled WGS sequence"/>
</dbReference>
<comment type="caution">
    <text evidence="2">The sequence shown here is derived from an EMBL/GenBank/DDBJ whole genome shotgun (WGS) entry which is preliminary data.</text>
</comment>